<keyword evidence="3" id="KW-1185">Reference proteome</keyword>
<evidence type="ECO:0008006" key="4">
    <source>
        <dbReference type="Google" id="ProtNLM"/>
    </source>
</evidence>
<dbReference type="EMBL" id="LBIC01000001">
    <property type="protein sequence ID" value="KKW93968.1"/>
    <property type="molecule type" value="Genomic_DNA"/>
</dbReference>
<name>A0A0M3AVM5_9SPHN</name>
<feature type="signal peptide" evidence="1">
    <location>
        <begin position="1"/>
        <end position="24"/>
    </location>
</feature>
<reference evidence="2 3" key="1">
    <citation type="submission" date="2015-04" db="EMBL/GenBank/DDBJ databases">
        <title>Genome sequence of aromatic hydrocarbons-degrading Sphingobium chungbukense DJ77.</title>
        <authorList>
            <person name="Kim Y.-C."/>
            <person name="Chae J.-C."/>
        </authorList>
    </citation>
    <scope>NUCLEOTIDE SEQUENCE [LARGE SCALE GENOMIC DNA]</scope>
    <source>
        <strain evidence="2 3">DJ77</strain>
    </source>
</reference>
<keyword evidence="1" id="KW-0732">Signal</keyword>
<accession>A0A0M3AVM5</accession>
<evidence type="ECO:0000313" key="3">
    <source>
        <dbReference type="Proteomes" id="UP000033874"/>
    </source>
</evidence>
<evidence type="ECO:0000256" key="1">
    <source>
        <dbReference type="SAM" id="SignalP"/>
    </source>
</evidence>
<dbReference type="Proteomes" id="UP000033874">
    <property type="component" value="Unassembled WGS sequence"/>
</dbReference>
<sequence length="440" mass="44527">MMGLLRHLAGFVLAAALVASGAQAEPLRPLVTSSGLTQRISSADTLVDGSGRPYVAKALTAVNLYVDAVAGVDSNTCGTGTGALACKTIPQVTRNLCVNYSHSVLPTIHGVAGQTYTEGLSFTGGLLSTATPFCSGIANISFDGHGSTISTTNDWAVKVYYAPIAVELHNVTLQASGTVGAPILVRGTGFIGIKEGVTLGSAAPGFPLVWAYGGAQVVTCPVSLCPANTTLTITGSGLAAFLAQNGGGIQVEGLNVVNVGTPAFTLGYAAAAQNGTIDFVAAPISGATTGPTFNAVRNGVINTLGQTGGYSACPNNYLPGTTCGRMESGGMMAYPGTPTIASGSCGTGCFIQNSEHGFTIVYGTGLGSTSGTTYGPVRIRFATQTDYRACSLQPSDPAIGTPWMLLGAPAGSVNGFFDIYWKGNGSDPANKAIYVSCRSN</sequence>
<comment type="caution">
    <text evidence="2">The sequence shown here is derived from an EMBL/GenBank/DDBJ whole genome shotgun (WGS) entry which is preliminary data.</text>
</comment>
<feature type="chain" id="PRO_5005650645" description="IPT/TIG domain-containing protein" evidence="1">
    <location>
        <begin position="25"/>
        <end position="440"/>
    </location>
</feature>
<dbReference type="RefSeq" id="WP_046762402.1">
    <property type="nucleotide sequence ID" value="NZ_LBIC01000001.1"/>
</dbReference>
<organism evidence="2 3">
    <name type="scientific">Sphingobium chungbukense</name>
    <dbReference type="NCBI Taxonomy" id="56193"/>
    <lineage>
        <taxon>Bacteria</taxon>
        <taxon>Pseudomonadati</taxon>
        <taxon>Pseudomonadota</taxon>
        <taxon>Alphaproteobacteria</taxon>
        <taxon>Sphingomonadales</taxon>
        <taxon>Sphingomonadaceae</taxon>
        <taxon>Sphingobium</taxon>
    </lineage>
</organism>
<dbReference type="PATRIC" id="fig|56193.3.peg.1005"/>
<proteinExistence type="predicted"/>
<dbReference type="AlphaFoldDB" id="A0A0M3AVM5"/>
<gene>
    <name evidence="2" type="ORF">YP76_04880</name>
</gene>
<protein>
    <recommendedName>
        <fullName evidence="4">IPT/TIG domain-containing protein</fullName>
    </recommendedName>
</protein>
<evidence type="ECO:0000313" key="2">
    <source>
        <dbReference type="EMBL" id="KKW93968.1"/>
    </source>
</evidence>
<dbReference type="STRING" id="56193.YP76_04880"/>